<dbReference type="Gene3D" id="3.40.50.1820">
    <property type="entry name" value="alpha/beta hydrolase"/>
    <property type="match status" value="1"/>
</dbReference>
<dbReference type="AlphaFoldDB" id="C5B215"/>
<dbReference type="STRING" id="272630.MexAM1_META1p4191"/>
<dbReference type="InterPro" id="IPR029058">
    <property type="entry name" value="AB_hydrolase_fold"/>
</dbReference>
<evidence type="ECO:0000313" key="3">
    <source>
        <dbReference type="EMBL" id="ACS41832.1"/>
    </source>
</evidence>
<keyword evidence="4" id="KW-1185">Reference proteome</keyword>
<dbReference type="InterPro" id="IPR013595">
    <property type="entry name" value="Pept_S33_TAP-like_C"/>
</dbReference>
<feature type="domain" description="Peptidase S33 tripeptidyl aminopeptidase-like C-terminal" evidence="2">
    <location>
        <begin position="251"/>
        <end position="318"/>
    </location>
</feature>
<dbReference type="InterPro" id="IPR050228">
    <property type="entry name" value="Carboxylesterase_BioH"/>
</dbReference>
<proteinExistence type="predicted"/>
<dbReference type="SUPFAM" id="SSF53474">
    <property type="entry name" value="alpha/beta-Hydrolases"/>
    <property type="match status" value="1"/>
</dbReference>
<name>C5B215_METEA</name>
<dbReference type="PRINTS" id="PR00111">
    <property type="entry name" value="ABHYDROLASE"/>
</dbReference>
<dbReference type="ESTHER" id="metea-c5b215">
    <property type="family name" value="6_AlphaBeta_hydrolase"/>
</dbReference>
<sequence>MSRCVSRGWFFSALRSRAALAETGSCVPLRWIVVTAGAILVRLALVNSLARRRARGEQSQRPGRLAARHTRVNGRTMHARVSVDPVPDDSLPVILVHGLGMSSCYMIPLARQLAPYRRVYAPDLPGFGLSEKPRRVLTVRELADALAAWMDAIGIDRAAFIGNSLGCEVLVELALVHPQRVDRLVLQGPTPDPESCGLVRQMVGFFAIAPFERWSLAWVALADYARGGIKRYILTLRSMVGNRIGEKVLRVTQPTLVVWGTRDYIVPYAFVTSLAAALPRGRLAVIPGAAHGINYSHPKAFVSVLLPFLLATGHRPRDVRREARHREPHPSGTA</sequence>
<dbReference type="Proteomes" id="UP000009081">
    <property type="component" value="Chromosome"/>
</dbReference>
<evidence type="ECO:0000259" key="1">
    <source>
        <dbReference type="Pfam" id="PF00561"/>
    </source>
</evidence>
<dbReference type="PANTHER" id="PTHR43194">
    <property type="entry name" value="HYDROLASE ALPHA/BETA FOLD FAMILY"/>
    <property type="match status" value="1"/>
</dbReference>
<protein>
    <submittedName>
        <fullName evidence="3">Hydrolase (Carboxylesterase)</fullName>
        <ecNumber evidence="3">3.1.1.10</ecNumber>
    </submittedName>
</protein>
<dbReference type="EC" id="3.1.1.10" evidence="3"/>
<feature type="domain" description="AB hydrolase-1" evidence="1">
    <location>
        <begin position="92"/>
        <end position="195"/>
    </location>
</feature>
<reference evidence="3 4" key="1">
    <citation type="journal article" date="2009" name="PLoS ONE">
        <title>Methylobacterium genome sequences: a reference blueprint to investigate microbial metabolism of C1 compounds from natural and industrial sources.</title>
        <authorList>
            <person name="Vuilleumier S."/>
            <person name="Chistoserdova L."/>
            <person name="Lee M.-C."/>
            <person name="Bringel F."/>
            <person name="Lajus A."/>
            <person name="Zhou Y."/>
            <person name="Gourion B."/>
            <person name="Barbe V."/>
            <person name="Chang J."/>
            <person name="Cruveiller S."/>
            <person name="Dossat C."/>
            <person name="Gillett W."/>
            <person name="Gruffaz C."/>
            <person name="Haugen E."/>
            <person name="Hourcade E."/>
            <person name="Levy R."/>
            <person name="Mangenot S."/>
            <person name="Muller E."/>
            <person name="Nadalig T."/>
            <person name="Pagni M."/>
            <person name="Penny C."/>
            <person name="Peyraud R."/>
            <person name="Robinson D.G."/>
            <person name="Roche D."/>
            <person name="Rouy Z."/>
            <person name="Saenampechek C."/>
            <person name="Salvignol G."/>
            <person name="Vallenet D."/>
            <person name="Wu Z."/>
            <person name="Marx C.J."/>
            <person name="Vorholt J.A."/>
            <person name="Olson M.V."/>
            <person name="Kaul R."/>
            <person name="Weissenbach J."/>
            <person name="Medigue C."/>
            <person name="Lidstrom M.E."/>
        </authorList>
    </citation>
    <scope>NUCLEOTIDE SEQUENCE [LARGE SCALE GENOMIC DNA]</scope>
    <source>
        <strain evidence="4">ATCC 14718 / DSM 1338 / JCM 2805 / NCIMB 9133 / AM1</strain>
    </source>
</reference>
<evidence type="ECO:0000313" key="4">
    <source>
        <dbReference type="Proteomes" id="UP000009081"/>
    </source>
</evidence>
<dbReference type="Pfam" id="PF00561">
    <property type="entry name" value="Abhydrolase_1"/>
    <property type="match status" value="1"/>
</dbReference>
<dbReference type="eggNOG" id="COG1073">
    <property type="taxonomic scope" value="Bacteria"/>
</dbReference>
<dbReference type="KEGG" id="mea:Mex_1p4191"/>
<dbReference type="HOGENOM" id="CLU_020336_13_8_5"/>
<dbReference type="Pfam" id="PF08386">
    <property type="entry name" value="Abhydrolase_4"/>
    <property type="match status" value="1"/>
</dbReference>
<accession>C5B215</accession>
<organism evidence="3 4">
    <name type="scientific">Methylorubrum extorquens (strain ATCC 14718 / DSM 1338 / JCM 2805 / NCIMB 9133 / AM1)</name>
    <name type="common">Methylobacterium extorquens</name>
    <dbReference type="NCBI Taxonomy" id="272630"/>
    <lineage>
        <taxon>Bacteria</taxon>
        <taxon>Pseudomonadati</taxon>
        <taxon>Pseudomonadota</taxon>
        <taxon>Alphaproteobacteria</taxon>
        <taxon>Hyphomicrobiales</taxon>
        <taxon>Methylobacteriaceae</taxon>
        <taxon>Methylorubrum</taxon>
    </lineage>
</organism>
<dbReference type="InterPro" id="IPR000073">
    <property type="entry name" value="AB_hydrolase_1"/>
</dbReference>
<dbReference type="EMBL" id="CP001510">
    <property type="protein sequence ID" value="ACS41832.1"/>
    <property type="molecule type" value="Genomic_DNA"/>
</dbReference>
<dbReference type="PANTHER" id="PTHR43194:SF5">
    <property type="entry name" value="PIMELOYL-[ACYL-CARRIER PROTEIN] METHYL ESTER ESTERASE"/>
    <property type="match status" value="1"/>
</dbReference>
<keyword evidence="3" id="KW-0378">Hydrolase</keyword>
<gene>
    <name evidence="3" type="ordered locus">MexAM1_META1p4191</name>
</gene>
<dbReference type="GO" id="GO:0050357">
    <property type="term" value="F:tropinesterase activity"/>
    <property type="evidence" value="ECO:0007669"/>
    <property type="project" value="UniProtKB-EC"/>
</dbReference>
<evidence type="ECO:0000259" key="2">
    <source>
        <dbReference type="Pfam" id="PF08386"/>
    </source>
</evidence>